<dbReference type="PANTHER" id="PTHR38733:SF1">
    <property type="entry name" value="TYPE IV METHYL-DIRECTED RESTRICTION ENZYME ECOKMCRBC"/>
    <property type="match status" value="1"/>
</dbReference>
<dbReference type="PANTHER" id="PTHR38733">
    <property type="entry name" value="PROTEIN MCRC"/>
    <property type="match status" value="1"/>
</dbReference>
<dbReference type="Proteomes" id="UP000825799">
    <property type="component" value="Chromosome"/>
</dbReference>
<proteinExistence type="predicted"/>
<name>A0ABX8WHI1_9HYPH</name>
<accession>A0ABX8WHI1</accession>
<evidence type="ECO:0000313" key="2">
    <source>
        <dbReference type="Proteomes" id="UP000825799"/>
    </source>
</evidence>
<dbReference type="EMBL" id="CP080590">
    <property type="protein sequence ID" value="QYO78338.1"/>
    <property type="molecule type" value="Genomic_DNA"/>
</dbReference>
<evidence type="ECO:0000313" key="1">
    <source>
        <dbReference type="EMBL" id="QYO78338.1"/>
    </source>
</evidence>
<dbReference type="Pfam" id="PF10117">
    <property type="entry name" value="McrBC"/>
    <property type="match status" value="1"/>
</dbReference>
<reference evidence="1 2" key="1">
    <citation type="submission" date="2021-08" db="EMBL/GenBank/DDBJ databases">
        <title>Devosia salina sp. nov., isolated from the South China Sea sediment.</title>
        <authorList>
            <person name="Zhou Z."/>
        </authorList>
    </citation>
    <scope>NUCLEOTIDE SEQUENCE [LARGE SCALE GENOMIC DNA]</scope>
    <source>
        <strain evidence="1 2">SCS-3</strain>
    </source>
</reference>
<dbReference type="RefSeq" id="WP_220306817.1">
    <property type="nucleotide sequence ID" value="NZ_CP080590.1"/>
</dbReference>
<protein>
    <recommendedName>
        <fullName evidence="3">Restriction endonuclease</fullName>
    </recommendedName>
</protein>
<keyword evidence="2" id="KW-1185">Reference proteome</keyword>
<sequence length="333" mass="37669">MLALADENYDRVLPILRSYERTNASPPHHMLARGFCHYLRLIVDLGLARGYYREPYTGFFKPKVEFGTTVARHLARGDELNVAGAVFAFSANLPVNAVLKSACMDFLRLIPRDQKWSIERRLFLEALNALYRVPAAPMRFGEQVLAEGVPRWIRDHYRGALTVYAMLLGYTQVGFGYDAQGSEMPSFLFSLDDIFESFVRNTLRDGLREAHISVVDGNKKKHQRPLFRDNKVFPIKPDAIMRRDKKVLGIGEVKYKPKIDESDRYQVISHAVSLEAPVAFWISPALSAAQAGMNYVGAISTGTKFHHYRLDISGDIDASRQDMVEKISALLPT</sequence>
<evidence type="ECO:0008006" key="3">
    <source>
        <dbReference type="Google" id="ProtNLM"/>
    </source>
</evidence>
<organism evidence="1 2">
    <name type="scientific">Devosia salina</name>
    <dbReference type="NCBI Taxonomy" id="2860336"/>
    <lineage>
        <taxon>Bacteria</taxon>
        <taxon>Pseudomonadati</taxon>
        <taxon>Pseudomonadota</taxon>
        <taxon>Alphaproteobacteria</taxon>
        <taxon>Hyphomicrobiales</taxon>
        <taxon>Devosiaceae</taxon>
        <taxon>Devosia</taxon>
    </lineage>
</organism>
<gene>
    <name evidence="1" type="ORF">K1X15_07250</name>
</gene>
<dbReference type="InterPro" id="IPR019292">
    <property type="entry name" value="McrC"/>
</dbReference>